<dbReference type="EMBL" id="VSRR010004646">
    <property type="protein sequence ID" value="MPC40301.1"/>
    <property type="molecule type" value="Genomic_DNA"/>
</dbReference>
<keyword evidence="2" id="KW-1185">Reference proteome</keyword>
<evidence type="ECO:0000313" key="1">
    <source>
        <dbReference type="EMBL" id="MPC40301.1"/>
    </source>
</evidence>
<gene>
    <name evidence="1" type="ORF">E2C01_033857</name>
</gene>
<organism evidence="1 2">
    <name type="scientific">Portunus trituberculatus</name>
    <name type="common">Swimming crab</name>
    <name type="synonym">Neptunus trituberculatus</name>
    <dbReference type="NCBI Taxonomy" id="210409"/>
    <lineage>
        <taxon>Eukaryota</taxon>
        <taxon>Metazoa</taxon>
        <taxon>Ecdysozoa</taxon>
        <taxon>Arthropoda</taxon>
        <taxon>Crustacea</taxon>
        <taxon>Multicrustacea</taxon>
        <taxon>Malacostraca</taxon>
        <taxon>Eumalacostraca</taxon>
        <taxon>Eucarida</taxon>
        <taxon>Decapoda</taxon>
        <taxon>Pleocyemata</taxon>
        <taxon>Brachyura</taxon>
        <taxon>Eubrachyura</taxon>
        <taxon>Portunoidea</taxon>
        <taxon>Portunidae</taxon>
        <taxon>Portuninae</taxon>
        <taxon>Portunus</taxon>
    </lineage>
</organism>
<evidence type="ECO:0000313" key="2">
    <source>
        <dbReference type="Proteomes" id="UP000324222"/>
    </source>
</evidence>
<accession>A0A5B7EZZ0</accession>
<sequence length="51" mass="5623">MSLNATTSHKLVSYPKVILTHSIPDTCLECCSTNSKGINPCCTGTHLYYEF</sequence>
<protein>
    <submittedName>
        <fullName evidence="1">Uncharacterized protein</fullName>
    </submittedName>
</protein>
<dbReference type="Proteomes" id="UP000324222">
    <property type="component" value="Unassembled WGS sequence"/>
</dbReference>
<proteinExistence type="predicted"/>
<name>A0A5B7EZZ0_PORTR</name>
<reference evidence="1 2" key="1">
    <citation type="submission" date="2019-05" db="EMBL/GenBank/DDBJ databases">
        <title>Another draft genome of Portunus trituberculatus and its Hox gene families provides insights of decapod evolution.</title>
        <authorList>
            <person name="Jeong J.-H."/>
            <person name="Song I."/>
            <person name="Kim S."/>
            <person name="Choi T."/>
            <person name="Kim D."/>
            <person name="Ryu S."/>
            <person name="Kim W."/>
        </authorList>
    </citation>
    <scope>NUCLEOTIDE SEQUENCE [LARGE SCALE GENOMIC DNA]</scope>
    <source>
        <tissue evidence="1">Muscle</tissue>
    </source>
</reference>
<comment type="caution">
    <text evidence="1">The sequence shown here is derived from an EMBL/GenBank/DDBJ whole genome shotgun (WGS) entry which is preliminary data.</text>
</comment>
<dbReference type="AlphaFoldDB" id="A0A5B7EZZ0"/>